<dbReference type="Pfam" id="PF14092">
    <property type="entry name" value="DUF4270"/>
    <property type="match status" value="1"/>
</dbReference>
<organism evidence="1 2">
    <name type="scientific">Carboxylicivirga mesophila</name>
    <dbReference type="NCBI Taxonomy" id="1166478"/>
    <lineage>
        <taxon>Bacteria</taxon>
        <taxon>Pseudomonadati</taxon>
        <taxon>Bacteroidota</taxon>
        <taxon>Bacteroidia</taxon>
        <taxon>Marinilabiliales</taxon>
        <taxon>Marinilabiliaceae</taxon>
        <taxon>Carboxylicivirga</taxon>
    </lineage>
</organism>
<proteinExistence type="predicted"/>
<dbReference type="PROSITE" id="PS51257">
    <property type="entry name" value="PROKAR_LIPOPROTEIN"/>
    <property type="match status" value="1"/>
</dbReference>
<accession>A0ABS5K5X1</accession>
<dbReference type="EMBL" id="JAGUCN010000001">
    <property type="protein sequence ID" value="MBS2209778.1"/>
    <property type="molecule type" value="Genomic_DNA"/>
</dbReference>
<dbReference type="Proteomes" id="UP000721861">
    <property type="component" value="Unassembled WGS sequence"/>
</dbReference>
<keyword evidence="2" id="KW-1185">Reference proteome</keyword>
<name>A0ABS5K5X1_9BACT</name>
<evidence type="ECO:0000313" key="2">
    <source>
        <dbReference type="Proteomes" id="UP000721861"/>
    </source>
</evidence>
<comment type="caution">
    <text evidence="1">The sequence shown here is derived from an EMBL/GenBank/DDBJ whole genome shotgun (WGS) entry which is preliminary data.</text>
</comment>
<gene>
    <name evidence="1" type="ORF">KEM09_00075</name>
</gene>
<sequence>MKNYSLRKIFSIAGQSLAIGLLSLSVGCKDEPARLTGDVLPDGEKIKGLVYDEHEIGTRNIKRESVRTSDATFGIIGKFDDPVFGSSEAAFLTDFSIGKRVAFSIKYIDGDDEQRDTVLYQFNNNNDVDFPNDTWEVDSLVLNLQYQFNNWYGEMKQAQTVNIYELTGSLGTVGKEYFSDHNVDGMYDINPIASKAVYPNSEVPDSMRSVYFKNDLYAKPDSLWNYPQYLWDNDKVKASKDSSWLDSDFNGNTTKTKSWGFKLRDDVRDRFFEMSESELKSTAAFKGVFSGVYVALADIQDGGSGGDGWLAKMNLLSSSSIASNLTLHLSRDYKYLNSDSVISDTTSTYIYTFPINLENVRFNTYKHELETANIDTTDATPDRVYIQGMAGSYMRMQLPDEVINWVDSIGDPANADPSKELDYRLVSNIEFLMEIDTVSSNMDYYPAPSKLQIKWLNEKGELEDPIYPIEINGNNISIPVFGRDIDGDGSPEGVGERVVRYSKEGRPEYVYRFIMRAEYFNYIMREEDGAGLNEKQFFVGPESTTSNFQRVVLFGGANESRPLKMNIKYFLYRPR</sequence>
<dbReference type="InterPro" id="IPR025366">
    <property type="entry name" value="DUF4270"/>
</dbReference>
<dbReference type="RefSeq" id="WP_212223532.1">
    <property type="nucleotide sequence ID" value="NZ_JAGUCN010000001.1"/>
</dbReference>
<protein>
    <submittedName>
        <fullName evidence="1">DUF4270 family protein</fullName>
    </submittedName>
</protein>
<reference evidence="1 2" key="1">
    <citation type="journal article" date="2014" name="Int. J. Syst. Evol. Microbiol.">
        <title>Carboxylicivirga gen. nov. in the family Marinilabiliaceae with two novel species, Carboxylicivirga mesophila sp. nov. and Carboxylicivirga taeanensis sp. nov., and reclassification of Cytophaga fermentans as Saccharicrinis fermentans gen. nov., comb. nov.</title>
        <authorList>
            <person name="Yang S.H."/>
            <person name="Seo H.S."/>
            <person name="Woo J.H."/>
            <person name="Oh H.M."/>
            <person name="Jang H."/>
            <person name="Lee J.H."/>
            <person name="Kim S.J."/>
            <person name="Kwon K.K."/>
        </authorList>
    </citation>
    <scope>NUCLEOTIDE SEQUENCE [LARGE SCALE GENOMIC DNA]</scope>
    <source>
        <strain evidence="1 2">JCM 18290</strain>
    </source>
</reference>
<evidence type="ECO:0000313" key="1">
    <source>
        <dbReference type="EMBL" id="MBS2209778.1"/>
    </source>
</evidence>